<reference evidence="3" key="2">
    <citation type="journal article" date="2024" name="Plant">
        <title>Genomic evolution and insights into agronomic trait innovations of Sesamum species.</title>
        <authorList>
            <person name="Miao H."/>
            <person name="Wang L."/>
            <person name="Qu L."/>
            <person name="Liu H."/>
            <person name="Sun Y."/>
            <person name="Le M."/>
            <person name="Wang Q."/>
            <person name="Wei S."/>
            <person name="Zheng Y."/>
            <person name="Lin W."/>
            <person name="Duan Y."/>
            <person name="Cao H."/>
            <person name="Xiong S."/>
            <person name="Wang X."/>
            <person name="Wei L."/>
            <person name="Li C."/>
            <person name="Ma Q."/>
            <person name="Ju M."/>
            <person name="Zhao R."/>
            <person name="Li G."/>
            <person name="Mu C."/>
            <person name="Tian Q."/>
            <person name="Mei H."/>
            <person name="Zhang T."/>
            <person name="Gao T."/>
            <person name="Zhang H."/>
        </authorList>
    </citation>
    <scope>NUCLEOTIDE SEQUENCE</scope>
    <source>
        <strain evidence="3">3651</strain>
    </source>
</reference>
<dbReference type="PANTHER" id="PTHR33710:SF71">
    <property type="entry name" value="ENDONUCLEASE_EXONUCLEASE_PHOSPHATASE DOMAIN-CONTAINING PROTEIN"/>
    <property type="match status" value="1"/>
</dbReference>
<evidence type="ECO:0000256" key="1">
    <source>
        <dbReference type="PROSITE-ProRule" id="PRU00047"/>
    </source>
</evidence>
<protein>
    <recommendedName>
        <fullName evidence="2">CCHC-type domain-containing protein</fullName>
    </recommendedName>
</protein>
<evidence type="ECO:0000313" key="4">
    <source>
        <dbReference type="Proteomes" id="UP001293254"/>
    </source>
</evidence>
<evidence type="ECO:0000313" key="3">
    <source>
        <dbReference type="EMBL" id="KAK4438704.1"/>
    </source>
</evidence>
<keyword evidence="1" id="KW-0862">Zinc</keyword>
<dbReference type="PANTHER" id="PTHR33710">
    <property type="entry name" value="BNAC02G09200D PROTEIN"/>
    <property type="match status" value="1"/>
</dbReference>
<comment type="caution">
    <text evidence="3">The sequence shown here is derived from an EMBL/GenBank/DDBJ whole genome shotgun (WGS) entry which is preliminary data.</text>
</comment>
<sequence length="582" mass="65769">MDGALLELGSALSLTEEEEEGVFLLGDIPLPSNQFRLTLVGRLLSPRPANFDALTRTFLNLLRPSQGVDIRHFSDYRYYFVFHHIVDLRRTLALRPWTFDRNLLILQPLSSDKSPETVSLDWCPFYVRVHGIPYGLCTMATARSIGSKVGAWEDDSNIEDCITWQESLRIRVLLNVTVPLKRALRVRLHNDSSVVVRFTYERVPNFCYLCGRLGHIQQLCDLHFSDGFIDPGTHAPYGWLRSEWLQAMGPGCGCVWFVWFWSSYKGPTCVLLDPPSLSVPEPITTSELGKTLETVSSPPIPHTLHTSLSPPWVDVVVPMMHNGLRPESVQWPPSFPAIQTDFNLIEVPLNVAQSGDVCSLPSFRFSAGENGPTATGRRGRPRGGGLATKRKLPRHIDVIVESGSSPWRFTGFYGEPEIPRRHDSWALLRRLKTQSSLPWLVGGDFNAMLYPHEKQSLSPTQSWLLQDFRSVVVDIQLLDLGYVGAPFTWCDKREVPFTVRCRLNRGLGNGSWRVLFLDAQVEHLPLNYSDHCPLLVHTAGIVSSQPPLLPHWPFRLEAFWAKSSDCRRIVQDVWQGSDGRSN</sequence>
<dbReference type="Gene3D" id="3.60.10.10">
    <property type="entry name" value="Endonuclease/exonuclease/phosphatase"/>
    <property type="match status" value="1"/>
</dbReference>
<dbReference type="InterPro" id="IPR036691">
    <property type="entry name" value="Endo/exonu/phosph_ase_sf"/>
</dbReference>
<dbReference type="InterPro" id="IPR005135">
    <property type="entry name" value="Endo/exonuclease/phosphatase"/>
</dbReference>
<gene>
    <name evidence="3" type="ORF">Salat_0204900</name>
</gene>
<reference evidence="3" key="1">
    <citation type="submission" date="2020-06" db="EMBL/GenBank/DDBJ databases">
        <authorList>
            <person name="Li T."/>
            <person name="Hu X."/>
            <person name="Zhang T."/>
            <person name="Song X."/>
            <person name="Zhang H."/>
            <person name="Dai N."/>
            <person name="Sheng W."/>
            <person name="Hou X."/>
            <person name="Wei L."/>
        </authorList>
    </citation>
    <scope>NUCLEOTIDE SEQUENCE</scope>
    <source>
        <strain evidence="3">3651</strain>
        <tissue evidence="3">Leaf</tissue>
    </source>
</reference>
<dbReference type="InterPro" id="IPR025836">
    <property type="entry name" value="Zn_knuckle_CX2CX4HX4C"/>
</dbReference>
<dbReference type="SUPFAM" id="SSF56219">
    <property type="entry name" value="DNase I-like"/>
    <property type="match status" value="1"/>
</dbReference>
<dbReference type="EMBL" id="JACGWO010000001">
    <property type="protein sequence ID" value="KAK4438704.1"/>
    <property type="molecule type" value="Genomic_DNA"/>
</dbReference>
<dbReference type="PROSITE" id="PS50158">
    <property type="entry name" value="ZF_CCHC"/>
    <property type="match status" value="1"/>
</dbReference>
<dbReference type="InterPro" id="IPR025558">
    <property type="entry name" value="DUF4283"/>
</dbReference>
<accession>A0AAE1YYA7</accession>
<keyword evidence="4" id="KW-1185">Reference proteome</keyword>
<dbReference type="Proteomes" id="UP001293254">
    <property type="component" value="Unassembled WGS sequence"/>
</dbReference>
<dbReference type="GO" id="GO:0008270">
    <property type="term" value="F:zinc ion binding"/>
    <property type="evidence" value="ECO:0007669"/>
    <property type="project" value="UniProtKB-KW"/>
</dbReference>
<keyword evidence="1" id="KW-0479">Metal-binding</keyword>
<name>A0AAE1YYA7_9LAMI</name>
<evidence type="ECO:0000259" key="2">
    <source>
        <dbReference type="PROSITE" id="PS50158"/>
    </source>
</evidence>
<dbReference type="GO" id="GO:0003824">
    <property type="term" value="F:catalytic activity"/>
    <property type="evidence" value="ECO:0007669"/>
    <property type="project" value="InterPro"/>
</dbReference>
<dbReference type="Pfam" id="PF14111">
    <property type="entry name" value="DUF4283"/>
    <property type="match status" value="1"/>
</dbReference>
<dbReference type="AlphaFoldDB" id="A0AAE1YYA7"/>
<feature type="domain" description="CCHC-type" evidence="2">
    <location>
        <begin position="207"/>
        <end position="220"/>
    </location>
</feature>
<proteinExistence type="predicted"/>
<dbReference type="Pfam" id="PF14392">
    <property type="entry name" value="zf-CCHC_4"/>
    <property type="match status" value="1"/>
</dbReference>
<dbReference type="GO" id="GO:0003676">
    <property type="term" value="F:nucleic acid binding"/>
    <property type="evidence" value="ECO:0007669"/>
    <property type="project" value="InterPro"/>
</dbReference>
<dbReference type="InterPro" id="IPR001878">
    <property type="entry name" value="Znf_CCHC"/>
</dbReference>
<keyword evidence="1" id="KW-0863">Zinc-finger</keyword>
<dbReference type="Pfam" id="PF03372">
    <property type="entry name" value="Exo_endo_phos"/>
    <property type="match status" value="1"/>
</dbReference>
<organism evidence="3 4">
    <name type="scientific">Sesamum alatum</name>
    <dbReference type="NCBI Taxonomy" id="300844"/>
    <lineage>
        <taxon>Eukaryota</taxon>
        <taxon>Viridiplantae</taxon>
        <taxon>Streptophyta</taxon>
        <taxon>Embryophyta</taxon>
        <taxon>Tracheophyta</taxon>
        <taxon>Spermatophyta</taxon>
        <taxon>Magnoliopsida</taxon>
        <taxon>eudicotyledons</taxon>
        <taxon>Gunneridae</taxon>
        <taxon>Pentapetalae</taxon>
        <taxon>asterids</taxon>
        <taxon>lamiids</taxon>
        <taxon>Lamiales</taxon>
        <taxon>Pedaliaceae</taxon>
        <taxon>Sesamum</taxon>
    </lineage>
</organism>